<dbReference type="Proteomes" id="UP000199068">
    <property type="component" value="Unassembled WGS sequence"/>
</dbReference>
<accession>A0A1G9L8Q2</accession>
<reference evidence="1 2" key="1">
    <citation type="submission" date="2016-10" db="EMBL/GenBank/DDBJ databases">
        <authorList>
            <person name="de Groot N.N."/>
        </authorList>
    </citation>
    <scope>NUCLEOTIDE SEQUENCE [LARGE SCALE GENOMIC DNA]</scope>
    <source>
        <strain evidence="1 2">DSM 797</strain>
    </source>
</reference>
<gene>
    <name evidence="1" type="ORF">SAMN04515677_102453</name>
</gene>
<protein>
    <submittedName>
        <fullName evidence="1">Uncharacterized protein</fullName>
    </submittedName>
</protein>
<keyword evidence="2" id="KW-1185">Reference proteome</keyword>
<dbReference type="EMBL" id="FNGW01000002">
    <property type="protein sequence ID" value="SDL58331.1"/>
    <property type="molecule type" value="Genomic_DNA"/>
</dbReference>
<sequence>MTFNEFNNTNEEELYYFEDDCCNLGDDLKTFTQSNPLLTKGLLVGSTLAAATIISPKVRKVTIPTCKFLAKQQLKLLAGIGVLSIATYITSNSSDLHDTN</sequence>
<evidence type="ECO:0000313" key="1">
    <source>
        <dbReference type="EMBL" id="SDL58331.1"/>
    </source>
</evidence>
<proteinExistence type="predicted"/>
<dbReference type="AlphaFoldDB" id="A0A1G9L8Q2"/>
<organism evidence="1 2">
    <name type="scientific">Romboutsia lituseburensis DSM 797</name>
    <dbReference type="NCBI Taxonomy" id="1121325"/>
    <lineage>
        <taxon>Bacteria</taxon>
        <taxon>Bacillati</taxon>
        <taxon>Bacillota</taxon>
        <taxon>Clostridia</taxon>
        <taxon>Peptostreptococcales</taxon>
        <taxon>Peptostreptococcaceae</taxon>
        <taxon>Romboutsia</taxon>
    </lineage>
</organism>
<evidence type="ECO:0000313" key="2">
    <source>
        <dbReference type="Proteomes" id="UP000199068"/>
    </source>
</evidence>
<name>A0A1G9L8Q2_9FIRM</name>
<dbReference type="RefSeq" id="WP_092724579.1">
    <property type="nucleotide sequence ID" value="NZ_FNGW01000002.1"/>
</dbReference>